<protein>
    <submittedName>
        <fullName evidence="1">Uncharacterized protein</fullName>
    </submittedName>
</protein>
<accession>A0A0E1W9D3</accession>
<organism evidence="1">
    <name type="scientific">Burkholderia pseudomallei 1710a</name>
    <dbReference type="NCBI Taxonomy" id="320371"/>
    <lineage>
        <taxon>Bacteria</taxon>
        <taxon>Pseudomonadati</taxon>
        <taxon>Pseudomonadota</taxon>
        <taxon>Betaproteobacteria</taxon>
        <taxon>Burkholderiales</taxon>
        <taxon>Burkholderiaceae</taxon>
        <taxon>Burkholderia</taxon>
        <taxon>pseudomallei group</taxon>
    </lineage>
</organism>
<dbReference type="HOGENOM" id="CLU_3306113_0_0_4"/>
<dbReference type="AlphaFoldDB" id="A0A0E1W9D3"/>
<name>A0A0E1W9D3_BURPE</name>
<dbReference type="Proteomes" id="UP000001812">
    <property type="component" value="Chromosome I"/>
</dbReference>
<reference evidence="1" key="1">
    <citation type="submission" date="2009-05" db="EMBL/GenBank/DDBJ databases">
        <authorList>
            <person name="Harkins D.M."/>
            <person name="DeShazer D."/>
            <person name="Woods D.E."/>
            <person name="Brinkac L.M."/>
            <person name="Brown K.A."/>
            <person name="Hung G.C."/>
            <person name="Tuanyok A."/>
            <person name="Zhang B."/>
            <person name="Nierman W.C."/>
        </authorList>
    </citation>
    <scope>NUCLEOTIDE SEQUENCE [LARGE SCALE GENOMIC DNA]</scope>
    <source>
        <strain evidence="1">1710a</strain>
    </source>
</reference>
<sequence length="39" mass="4296">MARQPLPTAHHAAKRIVNCALAHVLFTSSNLKGPNQRFV</sequence>
<proteinExistence type="predicted"/>
<dbReference type="EMBL" id="CM000832">
    <property type="protein sequence ID" value="EET08931.1"/>
    <property type="molecule type" value="Genomic_DNA"/>
</dbReference>
<evidence type="ECO:0000313" key="1">
    <source>
        <dbReference type="EMBL" id="EET08931.1"/>
    </source>
</evidence>
<gene>
    <name evidence="1" type="ORF">BURPS1710A_3781</name>
</gene>